<feature type="non-terminal residue" evidence="1">
    <location>
        <position position="77"/>
    </location>
</feature>
<protein>
    <submittedName>
        <fullName evidence="1">Uncharacterized protein</fullName>
    </submittedName>
</protein>
<sequence>RDGVGLNKLQFTTRIPISLGLTLLFSNSSSKAPNITISSSAWASFMDVPPLKLSNHPALMNLLVVRHSVFSKLKDCP</sequence>
<dbReference type="EMBL" id="JAHRHJ020000004">
    <property type="protein sequence ID" value="KAH9319124.1"/>
    <property type="molecule type" value="Genomic_DNA"/>
</dbReference>
<comment type="caution">
    <text evidence="1">The sequence shown here is derived from an EMBL/GenBank/DDBJ whole genome shotgun (WGS) entry which is preliminary data.</text>
</comment>
<proteinExistence type="predicted"/>
<keyword evidence="2" id="KW-1185">Reference proteome</keyword>
<reference evidence="1 2" key="1">
    <citation type="journal article" date="2021" name="Nat. Plants">
        <title>The Taxus genome provides insights into paclitaxel biosynthesis.</title>
        <authorList>
            <person name="Xiong X."/>
            <person name="Gou J."/>
            <person name="Liao Q."/>
            <person name="Li Y."/>
            <person name="Zhou Q."/>
            <person name="Bi G."/>
            <person name="Li C."/>
            <person name="Du R."/>
            <person name="Wang X."/>
            <person name="Sun T."/>
            <person name="Guo L."/>
            <person name="Liang H."/>
            <person name="Lu P."/>
            <person name="Wu Y."/>
            <person name="Zhang Z."/>
            <person name="Ro D.K."/>
            <person name="Shang Y."/>
            <person name="Huang S."/>
            <person name="Yan J."/>
        </authorList>
    </citation>
    <scope>NUCLEOTIDE SEQUENCE [LARGE SCALE GENOMIC DNA]</scope>
    <source>
        <strain evidence="1">Ta-2019</strain>
    </source>
</reference>
<evidence type="ECO:0000313" key="1">
    <source>
        <dbReference type="EMBL" id="KAH9319124.1"/>
    </source>
</evidence>
<dbReference type="AlphaFoldDB" id="A0AA38GC29"/>
<gene>
    <name evidence="1" type="ORF">KI387_020893</name>
</gene>
<evidence type="ECO:0000313" key="2">
    <source>
        <dbReference type="Proteomes" id="UP000824469"/>
    </source>
</evidence>
<feature type="non-terminal residue" evidence="1">
    <location>
        <position position="1"/>
    </location>
</feature>
<name>A0AA38GC29_TAXCH</name>
<accession>A0AA38GC29</accession>
<organism evidence="1 2">
    <name type="scientific">Taxus chinensis</name>
    <name type="common">Chinese yew</name>
    <name type="synonym">Taxus wallichiana var. chinensis</name>
    <dbReference type="NCBI Taxonomy" id="29808"/>
    <lineage>
        <taxon>Eukaryota</taxon>
        <taxon>Viridiplantae</taxon>
        <taxon>Streptophyta</taxon>
        <taxon>Embryophyta</taxon>
        <taxon>Tracheophyta</taxon>
        <taxon>Spermatophyta</taxon>
        <taxon>Pinopsida</taxon>
        <taxon>Pinidae</taxon>
        <taxon>Conifers II</taxon>
        <taxon>Cupressales</taxon>
        <taxon>Taxaceae</taxon>
        <taxon>Taxus</taxon>
    </lineage>
</organism>
<dbReference type="Proteomes" id="UP000824469">
    <property type="component" value="Unassembled WGS sequence"/>
</dbReference>